<dbReference type="InterPro" id="IPR019906">
    <property type="entry name" value="Ribosomal_uL6_bac-type"/>
</dbReference>
<dbReference type="SUPFAM" id="SSF56053">
    <property type="entry name" value="Ribosomal protein L6"/>
    <property type="match status" value="1"/>
</dbReference>
<dbReference type="InterPro" id="IPR002358">
    <property type="entry name" value="Ribosomal_uL6_CS"/>
</dbReference>
<dbReference type="GO" id="GO:0003735">
    <property type="term" value="F:structural constituent of ribosome"/>
    <property type="evidence" value="ECO:0007669"/>
    <property type="project" value="InterPro"/>
</dbReference>
<accession>A0A7T3RAS1</accession>
<gene>
    <name evidence="6" type="primary">rpl6</name>
</gene>
<protein>
    <submittedName>
        <fullName evidence="6">Ribosomal protein L6</fullName>
    </submittedName>
</protein>
<keyword evidence="2 4" id="KW-0689">Ribosomal protein</keyword>
<proteinExistence type="inferred from homology"/>
<comment type="similarity">
    <text evidence="1 4">Belongs to the universal ribosomal protein uL6 family.</text>
</comment>
<dbReference type="InterPro" id="IPR036789">
    <property type="entry name" value="Ribosomal_uL6-like_a/b-dom_sf"/>
</dbReference>
<dbReference type="GeneID" id="65341120"/>
<evidence type="ECO:0000256" key="2">
    <source>
        <dbReference type="ARBA" id="ARBA00022980"/>
    </source>
</evidence>
<dbReference type="PRINTS" id="PR00059">
    <property type="entry name" value="RIBOSOMALL6"/>
</dbReference>
<dbReference type="EMBL" id="MW013551">
    <property type="protein sequence ID" value="QPZ94126.1"/>
    <property type="molecule type" value="Genomic_DNA"/>
</dbReference>
<dbReference type="PANTHER" id="PTHR11655:SF14">
    <property type="entry name" value="LARGE RIBOSOMAL SUBUNIT PROTEIN UL6M"/>
    <property type="match status" value="1"/>
</dbReference>
<dbReference type="PIRSF" id="PIRSF002162">
    <property type="entry name" value="Ribosomal_L6"/>
    <property type="match status" value="1"/>
</dbReference>
<dbReference type="PROSITE" id="PS00525">
    <property type="entry name" value="RIBOSOMAL_L6_1"/>
    <property type="match status" value="1"/>
</dbReference>
<keyword evidence="6" id="KW-0496">Mitochondrion</keyword>
<dbReference type="AlphaFoldDB" id="A0A7T3RAS1"/>
<geneLocation type="mitochondrion" evidence="6"/>
<dbReference type="Gene3D" id="3.90.930.12">
    <property type="entry name" value="Ribosomal protein L6, alpha-beta domain"/>
    <property type="match status" value="1"/>
</dbReference>
<evidence type="ECO:0000256" key="1">
    <source>
        <dbReference type="ARBA" id="ARBA00009356"/>
    </source>
</evidence>
<evidence type="ECO:0000256" key="4">
    <source>
        <dbReference type="RuleBase" id="RU003869"/>
    </source>
</evidence>
<dbReference type="PANTHER" id="PTHR11655">
    <property type="entry name" value="60S/50S RIBOSOMAL PROTEIN L6/L9"/>
    <property type="match status" value="1"/>
</dbReference>
<evidence type="ECO:0000313" key="6">
    <source>
        <dbReference type="EMBL" id="QPZ94126.1"/>
    </source>
</evidence>
<dbReference type="GO" id="GO:0019843">
    <property type="term" value="F:rRNA binding"/>
    <property type="evidence" value="ECO:0007669"/>
    <property type="project" value="InterPro"/>
</dbReference>
<feature type="domain" description="Large ribosomal subunit protein uL6 alpha-beta" evidence="5">
    <location>
        <begin position="101"/>
        <end position="178"/>
    </location>
</feature>
<evidence type="ECO:0000259" key="5">
    <source>
        <dbReference type="Pfam" id="PF00347"/>
    </source>
</evidence>
<reference evidence="6" key="1">
    <citation type="submission" date="2020-09" db="EMBL/GenBank/DDBJ databases">
        <authorList>
            <person name="Liu K."/>
            <person name="Chen N."/>
        </authorList>
    </citation>
    <scope>NUCLEOTIDE SEQUENCE</scope>
    <source>
        <strain evidence="6">CNS00050</strain>
    </source>
</reference>
<dbReference type="GO" id="GO:0005840">
    <property type="term" value="C:ribosome"/>
    <property type="evidence" value="ECO:0007669"/>
    <property type="project" value="UniProtKB-KW"/>
</dbReference>
<evidence type="ECO:0000256" key="3">
    <source>
        <dbReference type="ARBA" id="ARBA00023274"/>
    </source>
</evidence>
<organism evidence="6">
    <name type="scientific">Thalassiosira profunda</name>
    <dbReference type="NCBI Taxonomy" id="376140"/>
    <lineage>
        <taxon>Eukaryota</taxon>
        <taxon>Sar</taxon>
        <taxon>Stramenopiles</taxon>
        <taxon>Ochrophyta</taxon>
        <taxon>Bacillariophyta</taxon>
        <taxon>Coscinodiscophyceae</taxon>
        <taxon>Thalassiosirophycidae</taxon>
        <taxon>Thalassiosirales</taxon>
        <taxon>Thalassiosiraceae</taxon>
        <taxon>Thalassiosira</taxon>
    </lineage>
</organism>
<dbReference type="InterPro" id="IPR020040">
    <property type="entry name" value="Ribosomal_uL6_a/b-dom"/>
</dbReference>
<dbReference type="GO" id="GO:0002181">
    <property type="term" value="P:cytoplasmic translation"/>
    <property type="evidence" value="ECO:0007669"/>
    <property type="project" value="TreeGrafter"/>
</dbReference>
<dbReference type="InterPro" id="IPR000702">
    <property type="entry name" value="Ribosomal_uL6-like"/>
</dbReference>
<dbReference type="RefSeq" id="YP_010131758.1">
    <property type="nucleotide sequence ID" value="NC_056364.1"/>
</dbReference>
<name>A0A7T3RAS1_9STRA</name>
<dbReference type="Pfam" id="PF00347">
    <property type="entry name" value="Ribosomal_L6"/>
    <property type="match status" value="1"/>
</dbReference>
<sequence length="191" mass="22253">MNHVTKRHIIKIPKNISMYYCDTKYIVIFANSFVRKAMILKTKLIIEKKKRIVKVTREPFFDMSNNEKKKLKTVQGTQVSLLKQMLLDISFVFCKKLNLVGVGFRVSNLKKLNLELLHFKLGYSHHIYFKIPKNLKVFCLKANKLSILGHSYSFVNQMAALIRSWKVPEPYKGKGILYATEKVTLKEGKKV</sequence>
<keyword evidence="3 4" id="KW-0687">Ribonucleoprotein</keyword>
<dbReference type="GO" id="GO:1990904">
    <property type="term" value="C:ribonucleoprotein complex"/>
    <property type="evidence" value="ECO:0007669"/>
    <property type="project" value="UniProtKB-KW"/>
</dbReference>